<dbReference type="FunFam" id="3.30.230.10:FF:000002">
    <property type="entry name" value="30S ribosomal protein S5"/>
    <property type="match status" value="1"/>
</dbReference>
<dbReference type="GO" id="GO:0003735">
    <property type="term" value="F:structural constituent of ribosome"/>
    <property type="evidence" value="ECO:0007669"/>
    <property type="project" value="InterPro"/>
</dbReference>
<protein>
    <submittedName>
        <fullName evidence="8">Uncharacterized protein LOC112490962</fullName>
    </submittedName>
</protein>
<keyword evidence="3" id="KW-0694">RNA-binding</keyword>
<dbReference type="Gene3D" id="3.30.230.10">
    <property type="match status" value="1"/>
</dbReference>
<gene>
    <name evidence="8" type="primary">LOC112490962</name>
</gene>
<dbReference type="GO" id="GO:0005737">
    <property type="term" value="C:cytoplasm"/>
    <property type="evidence" value="ECO:0007669"/>
    <property type="project" value="UniProtKB-ARBA"/>
</dbReference>
<evidence type="ECO:0000313" key="7">
    <source>
        <dbReference type="Proteomes" id="UP001652623"/>
    </source>
</evidence>
<proteinExistence type="inferred from homology"/>
<evidence type="ECO:0000256" key="5">
    <source>
        <dbReference type="ARBA" id="ARBA00023274"/>
    </source>
</evidence>
<keyword evidence="7" id="KW-1185">Reference proteome</keyword>
<evidence type="ECO:0000313" key="8">
    <source>
        <dbReference type="RefSeq" id="XP_024927492.1"/>
    </source>
</evidence>
<keyword evidence="4" id="KW-0689">Ribosomal protein</keyword>
<dbReference type="RefSeq" id="XP_024927492.1">
    <property type="nucleotide sequence ID" value="XM_025071724.3"/>
</dbReference>
<dbReference type="InterPro" id="IPR000851">
    <property type="entry name" value="Ribosomal_uS5"/>
</dbReference>
<dbReference type="InterPro" id="IPR020568">
    <property type="entry name" value="Ribosomal_Su5_D2-typ_SF"/>
</dbReference>
<sequence length="122" mass="14223">MWAGLLNVQRTPYFFFRQVLVGLEHAVHKQYQQYIKRPKVYLWPASTTTGTKAGRTVQIILNLAGFKNVKSKEFFAEIWTHFVGSKNRHNTVKFVFKALNEIETSKNVLLLRSIWFDGDVCD</sequence>
<comment type="similarity">
    <text evidence="1">Belongs to the universal ribosomal protein uS5 family.</text>
</comment>
<dbReference type="PANTHER" id="PTHR48432">
    <property type="entry name" value="S5 DRBM DOMAIN-CONTAINING PROTEIN"/>
    <property type="match status" value="1"/>
</dbReference>
<dbReference type="GO" id="GO:0003729">
    <property type="term" value="F:mRNA binding"/>
    <property type="evidence" value="ECO:0007669"/>
    <property type="project" value="UniProtKB-ARBA"/>
</dbReference>
<dbReference type="Pfam" id="PF03719">
    <property type="entry name" value="Ribosomal_S5_C"/>
    <property type="match status" value="1"/>
</dbReference>
<evidence type="ECO:0000256" key="1">
    <source>
        <dbReference type="ARBA" id="ARBA00008945"/>
    </source>
</evidence>
<evidence type="ECO:0000259" key="6">
    <source>
        <dbReference type="Pfam" id="PF03719"/>
    </source>
</evidence>
<dbReference type="AlphaFoldDB" id="A0A6P6FZX6"/>
<reference evidence="8" key="1">
    <citation type="submission" date="2025-08" db="UniProtKB">
        <authorList>
            <consortium name="RefSeq"/>
        </authorList>
    </citation>
    <scope>IDENTIFICATION</scope>
    <source>
        <tissue evidence="8">Seedling</tissue>
    </source>
</reference>
<dbReference type="PANTHER" id="PTHR48432:SF1">
    <property type="entry name" value="S5 DRBM DOMAIN-CONTAINING PROTEIN"/>
    <property type="match status" value="1"/>
</dbReference>
<keyword evidence="2" id="KW-0699">rRNA-binding</keyword>
<evidence type="ECO:0000256" key="2">
    <source>
        <dbReference type="ARBA" id="ARBA00022730"/>
    </source>
</evidence>
<name>A0A6P6FZX6_ZIZJJ</name>
<dbReference type="Proteomes" id="UP001652623">
    <property type="component" value="Chromosome 8"/>
</dbReference>
<dbReference type="InterPro" id="IPR014721">
    <property type="entry name" value="Ribsml_uS5_D2-typ_fold_subgr"/>
</dbReference>
<dbReference type="GeneID" id="112490962"/>
<feature type="domain" description="Small ribosomal subunit protein uS5 C-terminal" evidence="6">
    <location>
        <begin position="39"/>
        <end position="108"/>
    </location>
</feature>
<dbReference type="GO" id="GO:1990904">
    <property type="term" value="C:ribonucleoprotein complex"/>
    <property type="evidence" value="ECO:0007669"/>
    <property type="project" value="UniProtKB-KW"/>
</dbReference>
<organism evidence="7 8">
    <name type="scientific">Ziziphus jujuba</name>
    <name type="common">Chinese jujube</name>
    <name type="synonym">Ziziphus sativa</name>
    <dbReference type="NCBI Taxonomy" id="326968"/>
    <lineage>
        <taxon>Eukaryota</taxon>
        <taxon>Viridiplantae</taxon>
        <taxon>Streptophyta</taxon>
        <taxon>Embryophyta</taxon>
        <taxon>Tracheophyta</taxon>
        <taxon>Spermatophyta</taxon>
        <taxon>Magnoliopsida</taxon>
        <taxon>eudicotyledons</taxon>
        <taxon>Gunneridae</taxon>
        <taxon>Pentapetalae</taxon>
        <taxon>rosids</taxon>
        <taxon>fabids</taxon>
        <taxon>Rosales</taxon>
        <taxon>Rhamnaceae</taxon>
        <taxon>Paliureae</taxon>
        <taxon>Ziziphus</taxon>
    </lineage>
</organism>
<dbReference type="GO" id="GO:0019843">
    <property type="term" value="F:rRNA binding"/>
    <property type="evidence" value="ECO:0007669"/>
    <property type="project" value="UniProtKB-KW"/>
</dbReference>
<evidence type="ECO:0000256" key="4">
    <source>
        <dbReference type="ARBA" id="ARBA00022980"/>
    </source>
</evidence>
<keyword evidence="5" id="KW-0687">Ribonucleoprotein</keyword>
<accession>A0A6P6FZX6</accession>
<dbReference type="SUPFAM" id="SSF54211">
    <property type="entry name" value="Ribosomal protein S5 domain 2-like"/>
    <property type="match status" value="1"/>
</dbReference>
<dbReference type="KEGG" id="zju:112490962"/>
<dbReference type="GO" id="GO:0005840">
    <property type="term" value="C:ribosome"/>
    <property type="evidence" value="ECO:0007669"/>
    <property type="project" value="UniProtKB-KW"/>
</dbReference>
<dbReference type="GO" id="GO:0006412">
    <property type="term" value="P:translation"/>
    <property type="evidence" value="ECO:0007669"/>
    <property type="project" value="InterPro"/>
</dbReference>
<dbReference type="InterPro" id="IPR005324">
    <property type="entry name" value="Ribosomal_uS5_C"/>
</dbReference>
<evidence type="ECO:0000256" key="3">
    <source>
        <dbReference type="ARBA" id="ARBA00022884"/>
    </source>
</evidence>